<feature type="signal peptide" evidence="1">
    <location>
        <begin position="1"/>
        <end position="25"/>
    </location>
</feature>
<dbReference type="OrthoDB" id="2592244at2"/>
<keyword evidence="3" id="KW-1185">Reference proteome</keyword>
<keyword evidence="1" id="KW-0732">Signal</keyword>
<reference evidence="2 3" key="1">
    <citation type="submission" date="2018-06" db="EMBL/GenBank/DDBJ databases">
        <title>Paenibacillus montanisoli sp. nov., isolated from mountain area soil.</title>
        <authorList>
            <person name="Wu M."/>
        </authorList>
    </citation>
    <scope>NUCLEOTIDE SEQUENCE [LARGE SCALE GENOMIC DNA]</scope>
    <source>
        <strain evidence="2 3">RA17</strain>
    </source>
</reference>
<dbReference type="PROSITE" id="PS51257">
    <property type="entry name" value="PROKAR_LIPOPROTEIN"/>
    <property type="match status" value="1"/>
</dbReference>
<evidence type="ECO:0000313" key="2">
    <source>
        <dbReference type="EMBL" id="RAP73623.1"/>
    </source>
</evidence>
<evidence type="ECO:0008006" key="4">
    <source>
        <dbReference type="Google" id="ProtNLM"/>
    </source>
</evidence>
<protein>
    <recommendedName>
        <fullName evidence="4">Lipoprotein</fullName>
    </recommendedName>
</protein>
<sequence>MKMANMLLPLMLAVLLLGGCNANHAVEPEPEPSSIETITAETAAVKAVTISDTDYSVIRAAGADRIMIFELRDIAKFGKLSFWTDHYVDGVFKEKLLAMAIGQLTDAPEGELTRLYLTAMKLEDNKELWTLGVRQGRRGVYSAKYTALNMTFDSSMNYPLVNEWTETGNGPQALGVIVLDNGKNEMSTSSNVEETIKSYKDVYVLRFQTE</sequence>
<dbReference type="Proteomes" id="UP000249260">
    <property type="component" value="Unassembled WGS sequence"/>
</dbReference>
<dbReference type="AlphaFoldDB" id="A0A328TVU5"/>
<evidence type="ECO:0000256" key="1">
    <source>
        <dbReference type="SAM" id="SignalP"/>
    </source>
</evidence>
<comment type="caution">
    <text evidence="2">The sequence shown here is derived from an EMBL/GenBank/DDBJ whole genome shotgun (WGS) entry which is preliminary data.</text>
</comment>
<name>A0A328TVU5_9BACL</name>
<accession>A0A328TVU5</accession>
<organism evidence="2 3">
    <name type="scientific">Paenibacillus montanisoli</name>
    <dbReference type="NCBI Taxonomy" id="2081970"/>
    <lineage>
        <taxon>Bacteria</taxon>
        <taxon>Bacillati</taxon>
        <taxon>Bacillota</taxon>
        <taxon>Bacilli</taxon>
        <taxon>Bacillales</taxon>
        <taxon>Paenibacillaceae</taxon>
        <taxon>Paenibacillus</taxon>
    </lineage>
</organism>
<dbReference type="EMBL" id="QLUW01000006">
    <property type="protein sequence ID" value="RAP73623.1"/>
    <property type="molecule type" value="Genomic_DNA"/>
</dbReference>
<proteinExistence type="predicted"/>
<feature type="chain" id="PRO_5016371083" description="Lipoprotein" evidence="1">
    <location>
        <begin position="26"/>
        <end position="210"/>
    </location>
</feature>
<dbReference type="RefSeq" id="WP_112885206.1">
    <property type="nucleotide sequence ID" value="NZ_QLUW01000006.1"/>
</dbReference>
<gene>
    <name evidence="2" type="ORF">DL346_25465</name>
</gene>
<evidence type="ECO:0000313" key="3">
    <source>
        <dbReference type="Proteomes" id="UP000249260"/>
    </source>
</evidence>